<keyword evidence="3 5" id="KW-1133">Transmembrane helix</keyword>
<dbReference type="RefSeq" id="WP_318647681.1">
    <property type="nucleotide sequence ID" value="NZ_CP137852.1"/>
</dbReference>
<dbReference type="NCBIfam" id="NF002586">
    <property type="entry name" value="PRK02237.1"/>
    <property type="match status" value="1"/>
</dbReference>
<evidence type="ECO:0000256" key="2">
    <source>
        <dbReference type="ARBA" id="ARBA00022692"/>
    </source>
</evidence>
<dbReference type="PANTHER" id="PTHR36116">
    <property type="entry name" value="UPF0060 MEMBRANE PROTEIN YNFA"/>
    <property type="match status" value="1"/>
</dbReference>
<keyword evidence="4 5" id="KW-0472">Membrane</keyword>
<keyword evidence="7" id="KW-1185">Reference proteome</keyword>
<evidence type="ECO:0000256" key="5">
    <source>
        <dbReference type="HAMAP-Rule" id="MF_00010"/>
    </source>
</evidence>
<evidence type="ECO:0000256" key="1">
    <source>
        <dbReference type="ARBA" id="ARBA00022475"/>
    </source>
</evidence>
<evidence type="ECO:0000313" key="7">
    <source>
        <dbReference type="Proteomes" id="UP001305521"/>
    </source>
</evidence>
<evidence type="ECO:0000313" key="6">
    <source>
        <dbReference type="EMBL" id="WPB83724.1"/>
    </source>
</evidence>
<feature type="transmembrane region" description="Helical" evidence="5">
    <location>
        <begin position="30"/>
        <end position="48"/>
    </location>
</feature>
<dbReference type="Proteomes" id="UP001305521">
    <property type="component" value="Chromosome"/>
</dbReference>
<dbReference type="InterPro" id="IPR003844">
    <property type="entry name" value="UPF0060"/>
</dbReference>
<comment type="similarity">
    <text evidence="5">Belongs to the UPF0060 family.</text>
</comment>
<evidence type="ECO:0000256" key="3">
    <source>
        <dbReference type="ARBA" id="ARBA00022989"/>
    </source>
</evidence>
<dbReference type="EMBL" id="CP137852">
    <property type="protein sequence ID" value="WPB83724.1"/>
    <property type="molecule type" value="Genomic_DNA"/>
</dbReference>
<keyword evidence="1 5" id="KW-1003">Cell membrane</keyword>
<dbReference type="SUPFAM" id="SSF103481">
    <property type="entry name" value="Multidrug resistance efflux transporter EmrE"/>
    <property type="match status" value="1"/>
</dbReference>
<dbReference type="Pfam" id="PF02694">
    <property type="entry name" value="UPF0060"/>
    <property type="match status" value="1"/>
</dbReference>
<protein>
    <submittedName>
        <fullName evidence="6">YnfA family protein</fullName>
    </submittedName>
</protein>
<dbReference type="PANTHER" id="PTHR36116:SF1">
    <property type="entry name" value="UPF0060 MEMBRANE PROTEIN YNFA"/>
    <property type="match status" value="1"/>
</dbReference>
<comment type="subcellular location">
    <subcellularLocation>
        <location evidence="5">Cell membrane</location>
        <topology evidence="5">Multi-pass membrane protein</topology>
    </subcellularLocation>
</comment>
<dbReference type="InterPro" id="IPR037185">
    <property type="entry name" value="EmrE-like"/>
</dbReference>
<gene>
    <name evidence="6" type="ORF">R9Z33_16605</name>
</gene>
<feature type="transmembrane region" description="Helical" evidence="5">
    <location>
        <begin position="89"/>
        <end position="105"/>
    </location>
</feature>
<organism evidence="6 7">
    <name type="scientific">Sediminicoccus rosea</name>
    <dbReference type="NCBI Taxonomy" id="1225128"/>
    <lineage>
        <taxon>Bacteria</taxon>
        <taxon>Pseudomonadati</taxon>
        <taxon>Pseudomonadota</taxon>
        <taxon>Alphaproteobacteria</taxon>
        <taxon>Acetobacterales</taxon>
        <taxon>Roseomonadaceae</taxon>
        <taxon>Sediminicoccus</taxon>
    </lineage>
</organism>
<name>A0ABZ0PDK9_9PROT</name>
<dbReference type="HAMAP" id="MF_00010">
    <property type="entry name" value="UPF0060"/>
    <property type="match status" value="1"/>
</dbReference>
<accession>A0ABZ0PDK9</accession>
<keyword evidence="2 5" id="KW-0812">Transmembrane</keyword>
<evidence type="ECO:0000256" key="4">
    <source>
        <dbReference type="ARBA" id="ARBA00023136"/>
    </source>
</evidence>
<proteinExistence type="inferred from homology"/>
<feature type="transmembrane region" description="Helical" evidence="5">
    <location>
        <begin position="60"/>
        <end position="77"/>
    </location>
</feature>
<reference evidence="6 7" key="1">
    <citation type="submission" date="2023-11" db="EMBL/GenBank/DDBJ databases">
        <title>Arctic aerobic anoxygenic photoheterotroph Sediminicoccus rosea KRV36 adapts its photosynthesis to long days of polar summer.</title>
        <authorList>
            <person name="Tomasch J."/>
            <person name="Kopejtka K."/>
            <person name="Bily T."/>
            <person name="Gardiner A.T."/>
            <person name="Gardian Z."/>
            <person name="Shivaramu S."/>
            <person name="Koblizek M."/>
            <person name="Engelhardt F."/>
            <person name="Kaftan D."/>
        </authorList>
    </citation>
    <scope>NUCLEOTIDE SEQUENCE [LARGE SCALE GENOMIC DNA]</scope>
    <source>
        <strain evidence="6 7">R-30</strain>
    </source>
</reference>
<sequence length="108" mass="11242">MRSLAIYVAAAAAEIAGCYAIWTWWRLGGATGWAAAGVLSLGLFGLLLSLTDVESAGRAFAVYGGIYIAASLIWLRVVEGVAPDRWDLIGGAVSVTGALIILYGPRQA</sequence>